<feature type="transmembrane region" description="Helical" evidence="1">
    <location>
        <begin position="115"/>
        <end position="132"/>
    </location>
</feature>
<dbReference type="Proteomes" id="UP000050795">
    <property type="component" value="Unassembled WGS sequence"/>
</dbReference>
<evidence type="ECO:0000313" key="3">
    <source>
        <dbReference type="WBParaSite" id="TREG1_126900.3"/>
    </source>
</evidence>
<feature type="transmembrane region" description="Helical" evidence="1">
    <location>
        <begin position="170"/>
        <end position="189"/>
    </location>
</feature>
<feature type="transmembrane region" description="Helical" evidence="1">
    <location>
        <begin position="201"/>
        <end position="219"/>
    </location>
</feature>
<feature type="transmembrane region" description="Helical" evidence="1">
    <location>
        <begin position="231"/>
        <end position="253"/>
    </location>
</feature>
<keyword evidence="1" id="KW-1133">Transmembrane helix</keyword>
<evidence type="ECO:0000313" key="2">
    <source>
        <dbReference type="Proteomes" id="UP000050795"/>
    </source>
</evidence>
<keyword evidence="1" id="KW-0472">Membrane</keyword>
<reference evidence="2" key="1">
    <citation type="submission" date="2022-06" db="EMBL/GenBank/DDBJ databases">
        <authorList>
            <person name="Berger JAMES D."/>
            <person name="Berger JAMES D."/>
        </authorList>
    </citation>
    <scope>NUCLEOTIDE SEQUENCE [LARGE SCALE GENOMIC DNA]</scope>
</reference>
<feature type="transmembrane region" description="Helical" evidence="1">
    <location>
        <begin position="83"/>
        <end position="103"/>
    </location>
</feature>
<proteinExistence type="predicted"/>
<dbReference type="WBParaSite" id="TREG1_126900.3">
    <property type="protein sequence ID" value="TREG1_126900.3"/>
    <property type="gene ID" value="TREG1_126900"/>
</dbReference>
<accession>A0AA85J1K4</accession>
<name>A0AA85J1K4_TRIRE</name>
<keyword evidence="1" id="KW-0812">Transmembrane</keyword>
<keyword evidence="2" id="KW-1185">Reference proteome</keyword>
<reference evidence="3" key="2">
    <citation type="submission" date="2023-11" db="UniProtKB">
        <authorList>
            <consortium name="WormBaseParasite"/>
        </authorList>
    </citation>
    <scope>IDENTIFICATION</scope>
</reference>
<dbReference type="AlphaFoldDB" id="A0AA85J1K4"/>
<protein>
    <submittedName>
        <fullName evidence="3">Uncharacterized protein</fullName>
    </submittedName>
</protein>
<feature type="transmembrane region" description="Helical" evidence="1">
    <location>
        <begin position="138"/>
        <end position="158"/>
    </location>
</feature>
<organism evidence="2 3">
    <name type="scientific">Trichobilharzia regenti</name>
    <name type="common">Nasal bird schistosome</name>
    <dbReference type="NCBI Taxonomy" id="157069"/>
    <lineage>
        <taxon>Eukaryota</taxon>
        <taxon>Metazoa</taxon>
        <taxon>Spiralia</taxon>
        <taxon>Lophotrochozoa</taxon>
        <taxon>Platyhelminthes</taxon>
        <taxon>Trematoda</taxon>
        <taxon>Digenea</taxon>
        <taxon>Strigeidida</taxon>
        <taxon>Schistosomatoidea</taxon>
        <taxon>Schistosomatidae</taxon>
        <taxon>Trichobilharzia</taxon>
    </lineage>
</organism>
<sequence length="262" mass="29846">MWKVKASKNSKVCEIIKRNSFIENNPQDYFFKSLPSKVHHFHVFTRFDDNDYYNMYGDNVSRHCNAFFTSYLLRTALQRLYDIFYVPFVFIVLGILSVIVFTYVEEIQERFPANYAFMALCILFESLGLPVLTRSLRWWTLLAWSLAIVVAVTALTIGYKMERRRKKVSIILLSTAGGMMVSAIIVLIALRLSGFLKTSSIISGLIVIATISIVLYIIGQRLQRCSEEPTTSLLPLGLSLLTWSMMTLVYLSISAMTKGALS</sequence>
<evidence type="ECO:0000256" key="1">
    <source>
        <dbReference type="SAM" id="Phobius"/>
    </source>
</evidence>